<reference evidence="2" key="1">
    <citation type="journal article" date="2015" name="Nature">
        <title>Complex archaea that bridge the gap between prokaryotes and eukaryotes.</title>
        <authorList>
            <person name="Spang A."/>
            <person name="Saw J.H."/>
            <person name="Jorgensen S.L."/>
            <person name="Zaremba-Niedzwiedzka K."/>
            <person name="Martijn J."/>
            <person name="Lind A.E."/>
            <person name="van Eijk R."/>
            <person name="Schleper C."/>
            <person name="Guy L."/>
            <person name="Ettema T.J."/>
        </authorList>
    </citation>
    <scope>NUCLEOTIDE SEQUENCE</scope>
</reference>
<evidence type="ECO:0000313" key="2">
    <source>
        <dbReference type="EMBL" id="KKN61914.1"/>
    </source>
</evidence>
<name>A0A0F9S4D3_9ZZZZ</name>
<dbReference type="EMBL" id="LAZR01000640">
    <property type="protein sequence ID" value="KKN61914.1"/>
    <property type="molecule type" value="Genomic_DNA"/>
</dbReference>
<sequence length="61" mass="6732">MATEEETIVNEGKWLRPYFRGTLAVIAVGATPAMLVAGLQIPNEWWLIVSGIVGFYFAGEF</sequence>
<comment type="caution">
    <text evidence="2">The sequence shown here is derived from an EMBL/GenBank/DDBJ whole genome shotgun (WGS) entry which is preliminary data.</text>
</comment>
<keyword evidence="1" id="KW-1133">Transmembrane helix</keyword>
<keyword evidence="1" id="KW-0812">Transmembrane</keyword>
<proteinExistence type="predicted"/>
<feature type="transmembrane region" description="Helical" evidence="1">
    <location>
        <begin position="21"/>
        <end position="41"/>
    </location>
</feature>
<evidence type="ECO:0000256" key="1">
    <source>
        <dbReference type="SAM" id="Phobius"/>
    </source>
</evidence>
<accession>A0A0F9S4D3</accession>
<protein>
    <submittedName>
        <fullName evidence="2">Uncharacterized protein</fullName>
    </submittedName>
</protein>
<organism evidence="2">
    <name type="scientific">marine sediment metagenome</name>
    <dbReference type="NCBI Taxonomy" id="412755"/>
    <lineage>
        <taxon>unclassified sequences</taxon>
        <taxon>metagenomes</taxon>
        <taxon>ecological metagenomes</taxon>
    </lineage>
</organism>
<gene>
    <name evidence="2" type="ORF">LCGC14_0516830</name>
</gene>
<dbReference type="AlphaFoldDB" id="A0A0F9S4D3"/>
<keyword evidence="1" id="KW-0472">Membrane</keyword>